<dbReference type="InterPro" id="IPR012556">
    <property type="entry name" value="Entericidin"/>
</dbReference>
<evidence type="ECO:0000313" key="9">
    <source>
        <dbReference type="Proteomes" id="UP000295341"/>
    </source>
</evidence>
<dbReference type="AlphaFoldDB" id="A0A4R7P4G7"/>
<evidence type="ECO:0000256" key="3">
    <source>
        <dbReference type="ARBA" id="ARBA00022729"/>
    </source>
</evidence>
<name>A0A4R7P4G7_9GAMM</name>
<protein>
    <submittedName>
        <fullName evidence="8">Putative small secreted protein</fullName>
    </submittedName>
</protein>
<dbReference type="Pfam" id="PF08085">
    <property type="entry name" value="Entericidin"/>
    <property type="match status" value="1"/>
</dbReference>
<keyword evidence="2" id="KW-1003">Cell membrane</keyword>
<evidence type="ECO:0000256" key="1">
    <source>
        <dbReference type="ARBA" id="ARBA00010296"/>
    </source>
</evidence>
<accession>A0A4R7P4G7</accession>
<evidence type="ECO:0000256" key="4">
    <source>
        <dbReference type="ARBA" id="ARBA00023136"/>
    </source>
</evidence>
<proteinExistence type="inferred from homology"/>
<evidence type="ECO:0000256" key="7">
    <source>
        <dbReference type="SAM" id="SignalP"/>
    </source>
</evidence>
<keyword evidence="4" id="KW-0472">Membrane</keyword>
<dbReference type="EMBL" id="SOBT01000009">
    <property type="protein sequence ID" value="TDU28289.1"/>
    <property type="molecule type" value="Genomic_DNA"/>
</dbReference>
<dbReference type="OrthoDB" id="9181810at2"/>
<keyword evidence="5" id="KW-0564">Palmitate</keyword>
<keyword evidence="6" id="KW-0449">Lipoprotein</keyword>
<dbReference type="Proteomes" id="UP000295341">
    <property type="component" value="Unassembled WGS sequence"/>
</dbReference>
<keyword evidence="3 7" id="KW-0732">Signal</keyword>
<organism evidence="8 9">
    <name type="scientific">Panacagrimonas perspica</name>
    <dbReference type="NCBI Taxonomy" id="381431"/>
    <lineage>
        <taxon>Bacteria</taxon>
        <taxon>Pseudomonadati</taxon>
        <taxon>Pseudomonadota</taxon>
        <taxon>Gammaproteobacteria</taxon>
        <taxon>Nevskiales</taxon>
        <taxon>Nevskiaceae</taxon>
        <taxon>Panacagrimonas</taxon>
    </lineage>
</organism>
<evidence type="ECO:0000313" key="8">
    <source>
        <dbReference type="EMBL" id="TDU28289.1"/>
    </source>
</evidence>
<dbReference type="RefSeq" id="WP_133881848.1">
    <property type="nucleotide sequence ID" value="NZ_MWIN01000005.1"/>
</dbReference>
<dbReference type="GO" id="GO:0009636">
    <property type="term" value="P:response to toxic substance"/>
    <property type="evidence" value="ECO:0007669"/>
    <property type="project" value="InterPro"/>
</dbReference>
<comment type="caution">
    <text evidence="8">The sequence shown here is derived from an EMBL/GenBank/DDBJ whole genome shotgun (WGS) entry which is preliminary data.</text>
</comment>
<reference evidence="8 9" key="1">
    <citation type="submission" date="2019-03" db="EMBL/GenBank/DDBJ databases">
        <title>Genomic Encyclopedia of Type Strains, Phase IV (KMG-IV): sequencing the most valuable type-strain genomes for metagenomic binning, comparative biology and taxonomic classification.</title>
        <authorList>
            <person name="Goeker M."/>
        </authorList>
    </citation>
    <scope>NUCLEOTIDE SEQUENCE [LARGE SCALE GENOMIC DNA]</scope>
    <source>
        <strain evidence="8 9">DSM 26377</strain>
    </source>
</reference>
<evidence type="ECO:0000256" key="6">
    <source>
        <dbReference type="ARBA" id="ARBA00023288"/>
    </source>
</evidence>
<gene>
    <name evidence="8" type="ORF">DFR24_2656</name>
</gene>
<evidence type="ECO:0000256" key="5">
    <source>
        <dbReference type="ARBA" id="ARBA00023139"/>
    </source>
</evidence>
<feature type="chain" id="PRO_5030099542" evidence="7">
    <location>
        <begin position="22"/>
        <end position="59"/>
    </location>
</feature>
<dbReference type="GO" id="GO:0016020">
    <property type="term" value="C:membrane"/>
    <property type="evidence" value="ECO:0007669"/>
    <property type="project" value="InterPro"/>
</dbReference>
<evidence type="ECO:0000256" key="2">
    <source>
        <dbReference type="ARBA" id="ARBA00022475"/>
    </source>
</evidence>
<feature type="signal peptide" evidence="7">
    <location>
        <begin position="1"/>
        <end position="21"/>
    </location>
</feature>
<sequence length="59" mass="6043">MKKSSLVPVLALLSVFGSSLLVGCNTVEGAGKDVEAAGEKIQSANCTGEDAKTDSRCQK</sequence>
<comment type="similarity">
    <text evidence="1">Belongs to the EcnA/EcnB lipoprotein family.</text>
</comment>
<keyword evidence="9" id="KW-1185">Reference proteome</keyword>
<dbReference type="PROSITE" id="PS51257">
    <property type="entry name" value="PROKAR_LIPOPROTEIN"/>
    <property type="match status" value="1"/>
</dbReference>